<reference evidence="2" key="1">
    <citation type="journal article" date="2022" name="Mol. Ecol. Resour.">
        <title>The genomes of chicory, endive, great burdock and yacon provide insights into Asteraceae palaeo-polyploidization history and plant inulin production.</title>
        <authorList>
            <person name="Fan W."/>
            <person name="Wang S."/>
            <person name="Wang H."/>
            <person name="Wang A."/>
            <person name="Jiang F."/>
            <person name="Liu H."/>
            <person name="Zhao H."/>
            <person name="Xu D."/>
            <person name="Zhang Y."/>
        </authorList>
    </citation>
    <scope>NUCLEOTIDE SEQUENCE [LARGE SCALE GENOMIC DNA]</scope>
    <source>
        <strain evidence="2">cv. Niubang</strain>
    </source>
</reference>
<dbReference type="Proteomes" id="UP001055879">
    <property type="component" value="Linkage Group LG04"/>
</dbReference>
<protein>
    <submittedName>
        <fullName evidence="1">Uncharacterized protein</fullName>
    </submittedName>
</protein>
<evidence type="ECO:0000313" key="1">
    <source>
        <dbReference type="EMBL" id="KAI3736440.1"/>
    </source>
</evidence>
<sequence length="137" mass="15895">MTRKWQNLAGLRCKRIAVPRAAADHCRCSATTNVDKGCFVVYTCDEIRFVVPLDYLKNEVFQEVLEMAEQEYGSQRNGPIRLPFEAAFMRYTVSLIERQMFKDLDEEFRVSSITSWRCLSTSKLQQQQQVHPLLLVG</sequence>
<evidence type="ECO:0000313" key="2">
    <source>
        <dbReference type="Proteomes" id="UP001055879"/>
    </source>
</evidence>
<accession>A0ACB9CQ93</accession>
<reference evidence="1 2" key="2">
    <citation type="journal article" date="2022" name="Mol. Ecol. Resour.">
        <title>The genomes of chicory, endive, great burdock and yacon provide insights into Asteraceae paleo-polyploidization history and plant inulin production.</title>
        <authorList>
            <person name="Fan W."/>
            <person name="Wang S."/>
            <person name="Wang H."/>
            <person name="Wang A."/>
            <person name="Jiang F."/>
            <person name="Liu H."/>
            <person name="Zhao H."/>
            <person name="Xu D."/>
            <person name="Zhang Y."/>
        </authorList>
    </citation>
    <scope>NUCLEOTIDE SEQUENCE [LARGE SCALE GENOMIC DNA]</scope>
    <source>
        <strain evidence="2">cv. Niubang</strain>
    </source>
</reference>
<name>A0ACB9CQ93_ARCLA</name>
<keyword evidence="2" id="KW-1185">Reference proteome</keyword>
<comment type="caution">
    <text evidence="1">The sequence shown here is derived from an EMBL/GenBank/DDBJ whole genome shotgun (WGS) entry which is preliminary data.</text>
</comment>
<gene>
    <name evidence="1" type="ORF">L6452_15981</name>
</gene>
<organism evidence="1 2">
    <name type="scientific">Arctium lappa</name>
    <name type="common">Greater burdock</name>
    <name type="synonym">Lappa major</name>
    <dbReference type="NCBI Taxonomy" id="4217"/>
    <lineage>
        <taxon>Eukaryota</taxon>
        <taxon>Viridiplantae</taxon>
        <taxon>Streptophyta</taxon>
        <taxon>Embryophyta</taxon>
        <taxon>Tracheophyta</taxon>
        <taxon>Spermatophyta</taxon>
        <taxon>Magnoliopsida</taxon>
        <taxon>eudicotyledons</taxon>
        <taxon>Gunneridae</taxon>
        <taxon>Pentapetalae</taxon>
        <taxon>asterids</taxon>
        <taxon>campanulids</taxon>
        <taxon>Asterales</taxon>
        <taxon>Asteraceae</taxon>
        <taxon>Carduoideae</taxon>
        <taxon>Cardueae</taxon>
        <taxon>Arctiinae</taxon>
        <taxon>Arctium</taxon>
    </lineage>
</organism>
<proteinExistence type="predicted"/>
<dbReference type="EMBL" id="CM042050">
    <property type="protein sequence ID" value="KAI3736440.1"/>
    <property type="molecule type" value="Genomic_DNA"/>
</dbReference>